<proteinExistence type="predicted"/>
<dbReference type="OrthoDB" id="350602at2157"/>
<dbReference type="Proteomes" id="UP000217784">
    <property type="component" value="Unassembled WGS sequence"/>
</dbReference>
<organism evidence="1 2">
    <name type="scientific">Methanobacterium bryantii</name>
    <dbReference type="NCBI Taxonomy" id="2161"/>
    <lineage>
        <taxon>Archaea</taxon>
        <taxon>Methanobacteriati</taxon>
        <taxon>Methanobacteriota</taxon>
        <taxon>Methanomada group</taxon>
        <taxon>Methanobacteria</taxon>
        <taxon>Methanobacteriales</taxon>
        <taxon>Methanobacteriaceae</taxon>
        <taxon>Methanobacterium</taxon>
    </lineage>
</organism>
<comment type="caution">
    <text evidence="1">The sequence shown here is derived from an EMBL/GenBank/DDBJ whole genome shotgun (WGS) entry which is preliminary data.</text>
</comment>
<dbReference type="AlphaFoldDB" id="A0A2A2H1L4"/>
<dbReference type="PANTHER" id="PTHR40705">
    <property type="entry name" value="TRNA(ILE2) 2-AGMATINYLCYTIDINE SYNTHETASE TIAS"/>
    <property type="match status" value="1"/>
</dbReference>
<name>A0A2A2H1L4_METBR</name>
<sequence length="233" mass="25067">MTIYVGIDDTGNSESVGTGKFARIIAGEISKKYPVYGVTRHQFYVHPDINFSLHNFGAVIHVDTEEEYVDNIFESVKEVMQDNFNNGSNPGLAVAHESCISPAVVAYGKDAKETVIISKRAWNLALNSNIQLESIGGNGSGVIGAVAGLGLAYAGNDGRFLQIGRIRKLKGPQPVEKLIGAGIDGIFTPDGRPITKGIIFNEGDKPVKPCPVNGEVILFVYEENGIFKAVTRD</sequence>
<accession>A0A2A2H1L4</accession>
<gene>
    <name evidence="1" type="ORF">ASJ80_04390</name>
</gene>
<dbReference type="Gene3D" id="3.30.70.2200">
    <property type="match status" value="1"/>
</dbReference>
<dbReference type="EMBL" id="LMVM01000039">
    <property type="protein sequence ID" value="PAV03245.1"/>
    <property type="molecule type" value="Genomic_DNA"/>
</dbReference>
<dbReference type="RefSeq" id="WP_069585798.1">
    <property type="nucleotide sequence ID" value="NZ_LMVM01000039.1"/>
</dbReference>
<reference evidence="1 2" key="1">
    <citation type="journal article" date="2017" name="BMC Genomics">
        <title>Genomic analysis of methanogenic archaea reveals a shift towards energy conservation.</title>
        <authorList>
            <person name="Gilmore S.P."/>
            <person name="Henske J.K."/>
            <person name="Sexton J.A."/>
            <person name="Solomon K.V."/>
            <person name="Seppala S."/>
            <person name="Yoo J.I."/>
            <person name="Huyett L.M."/>
            <person name="Pressman A."/>
            <person name="Cogan J.Z."/>
            <person name="Kivenson V."/>
            <person name="Peng X."/>
            <person name="Tan Y."/>
            <person name="Valentine D.L."/>
            <person name="O'Malley M.A."/>
        </authorList>
    </citation>
    <scope>NUCLEOTIDE SEQUENCE [LARGE SCALE GENOMIC DNA]</scope>
    <source>
        <strain evidence="1 2">M.o.H.</strain>
    </source>
</reference>
<evidence type="ECO:0000313" key="1">
    <source>
        <dbReference type="EMBL" id="PAV03245.1"/>
    </source>
</evidence>
<keyword evidence="2" id="KW-1185">Reference proteome</keyword>
<dbReference type="PANTHER" id="PTHR40705:SF2">
    <property type="entry name" value="DUF1743 DOMAIN-CONTAINING PROTEIN"/>
    <property type="match status" value="1"/>
</dbReference>
<protein>
    <submittedName>
        <fullName evidence="1">ABC transporter substrate-binding protein</fullName>
    </submittedName>
</protein>
<evidence type="ECO:0000313" key="2">
    <source>
        <dbReference type="Proteomes" id="UP000217784"/>
    </source>
</evidence>